<reference evidence="1" key="2">
    <citation type="journal article" date="2023" name="IMA Fungus">
        <title>Comparative genomic study of the Penicillium genus elucidates a diverse pangenome and 15 lateral gene transfer events.</title>
        <authorList>
            <person name="Petersen C."/>
            <person name="Sorensen T."/>
            <person name="Nielsen M.R."/>
            <person name="Sondergaard T.E."/>
            <person name="Sorensen J.L."/>
            <person name="Fitzpatrick D.A."/>
            <person name="Frisvad J.C."/>
            <person name="Nielsen K.L."/>
        </authorList>
    </citation>
    <scope>NUCLEOTIDE SEQUENCE</scope>
    <source>
        <strain evidence="1">IBT 23319</strain>
    </source>
</reference>
<evidence type="ECO:0000313" key="2">
    <source>
        <dbReference type="Proteomes" id="UP001147733"/>
    </source>
</evidence>
<name>A0A9W9NX91_PENCI</name>
<comment type="caution">
    <text evidence="1">The sequence shown here is derived from an EMBL/GenBank/DDBJ whole genome shotgun (WGS) entry which is preliminary data.</text>
</comment>
<accession>A0A9W9NX91</accession>
<sequence length="97" mass="11681">MDLRGAAPRPSTVQEMANLLLAKHGSIVTVSWWWWCLTNMLVLSTQTVGEKWIYNFTQRYIELKPRFSRKYDYQYTKQEDPKFIQKWFDTVQQTITE</sequence>
<keyword evidence="2" id="KW-1185">Reference proteome</keyword>
<dbReference type="GeneID" id="81383971"/>
<dbReference type="Proteomes" id="UP001147733">
    <property type="component" value="Unassembled WGS sequence"/>
</dbReference>
<protein>
    <submittedName>
        <fullName evidence="1">Uncharacterized protein</fullName>
    </submittedName>
</protein>
<organism evidence="1 2">
    <name type="scientific">Penicillium citrinum</name>
    <dbReference type="NCBI Taxonomy" id="5077"/>
    <lineage>
        <taxon>Eukaryota</taxon>
        <taxon>Fungi</taxon>
        <taxon>Dikarya</taxon>
        <taxon>Ascomycota</taxon>
        <taxon>Pezizomycotina</taxon>
        <taxon>Eurotiomycetes</taxon>
        <taxon>Eurotiomycetidae</taxon>
        <taxon>Eurotiales</taxon>
        <taxon>Aspergillaceae</taxon>
        <taxon>Penicillium</taxon>
    </lineage>
</organism>
<dbReference type="OrthoDB" id="4207519at2759"/>
<dbReference type="RefSeq" id="XP_056500042.1">
    <property type="nucleotide sequence ID" value="XM_056644804.1"/>
</dbReference>
<dbReference type="AlphaFoldDB" id="A0A9W9NX91"/>
<dbReference type="EMBL" id="JAPQKT010000005">
    <property type="protein sequence ID" value="KAJ5231296.1"/>
    <property type="molecule type" value="Genomic_DNA"/>
</dbReference>
<proteinExistence type="predicted"/>
<evidence type="ECO:0000313" key="1">
    <source>
        <dbReference type="EMBL" id="KAJ5231296.1"/>
    </source>
</evidence>
<gene>
    <name evidence="1" type="ORF">N7469_005884</name>
</gene>
<reference evidence="1" key="1">
    <citation type="submission" date="2022-11" db="EMBL/GenBank/DDBJ databases">
        <authorList>
            <person name="Petersen C."/>
        </authorList>
    </citation>
    <scope>NUCLEOTIDE SEQUENCE</scope>
    <source>
        <strain evidence="1">IBT 23319</strain>
    </source>
</reference>